<keyword evidence="2" id="KW-0812">Transmembrane</keyword>
<evidence type="ECO:0000313" key="3">
    <source>
        <dbReference type="EMBL" id="GLB35702.1"/>
    </source>
</evidence>
<keyword evidence="2" id="KW-1133">Transmembrane helix</keyword>
<reference evidence="3" key="1">
    <citation type="submission" date="2022-07" db="EMBL/GenBank/DDBJ databases">
        <title>The genome of Lyophyllum shimeji provides insight into the initial evolution of ectomycorrhizal fungal genome.</title>
        <authorList>
            <person name="Kobayashi Y."/>
            <person name="Shibata T."/>
            <person name="Hirakawa H."/>
            <person name="Shigenobu S."/>
            <person name="Nishiyama T."/>
            <person name="Yamada A."/>
            <person name="Hasebe M."/>
            <person name="Kawaguchi M."/>
        </authorList>
    </citation>
    <scope>NUCLEOTIDE SEQUENCE</scope>
    <source>
        <strain evidence="3">AT787</strain>
    </source>
</reference>
<proteinExistence type="predicted"/>
<feature type="transmembrane region" description="Helical" evidence="2">
    <location>
        <begin position="292"/>
        <end position="312"/>
    </location>
</feature>
<evidence type="ECO:0000256" key="2">
    <source>
        <dbReference type="SAM" id="Phobius"/>
    </source>
</evidence>
<organism evidence="3 4">
    <name type="scientific">Lyophyllum shimeji</name>
    <name type="common">Hon-shimeji</name>
    <name type="synonym">Tricholoma shimeji</name>
    <dbReference type="NCBI Taxonomy" id="47721"/>
    <lineage>
        <taxon>Eukaryota</taxon>
        <taxon>Fungi</taxon>
        <taxon>Dikarya</taxon>
        <taxon>Basidiomycota</taxon>
        <taxon>Agaricomycotina</taxon>
        <taxon>Agaricomycetes</taxon>
        <taxon>Agaricomycetidae</taxon>
        <taxon>Agaricales</taxon>
        <taxon>Tricholomatineae</taxon>
        <taxon>Lyophyllaceae</taxon>
        <taxon>Lyophyllum</taxon>
    </lineage>
</organism>
<gene>
    <name evidence="3" type="ORF">LshimejAT787_0212670</name>
</gene>
<keyword evidence="4" id="KW-1185">Reference proteome</keyword>
<dbReference type="OrthoDB" id="2744793at2759"/>
<feature type="region of interest" description="Disordered" evidence="1">
    <location>
        <begin position="332"/>
        <end position="355"/>
    </location>
</feature>
<dbReference type="AlphaFoldDB" id="A0A9P3PHX2"/>
<evidence type="ECO:0000313" key="4">
    <source>
        <dbReference type="Proteomes" id="UP001063166"/>
    </source>
</evidence>
<feature type="transmembrane region" description="Helical" evidence="2">
    <location>
        <begin position="170"/>
        <end position="193"/>
    </location>
</feature>
<feature type="transmembrane region" description="Helical" evidence="2">
    <location>
        <begin position="139"/>
        <end position="158"/>
    </location>
</feature>
<keyword evidence="2" id="KW-0472">Membrane</keyword>
<comment type="caution">
    <text evidence="3">The sequence shown here is derived from an EMBL/GenBank/DDBJ whole genome shotgun (WGS) entry which is preliminary data.</text>
</comment>
<feature type="transmembrane region" description="Helical" evidence="2">
    <location>
        <begin position="78"/>
        <end position="102"/>
    </location>
</feature>
<accession>A0A9P3PHX2</accession>
<name>A0A9P3PHX2_LYOSH</name>
<evidence type="ECO:0000256" key="1">
    <source>
        <dbReference type="SAM" id="MobiDB-lite"/>
    </source>
</evidence>
<feature type="transmembrane region" description="Helical" evidence="2">
    <location>
        <begin position="213"/>
        <end position="233"/>
    </location>
</feature>
<feature type="transmembrane region" description="Helical" evidence="2">
    <location>
        <begin position="50"/>
        <end position="66"/>
    </location>
</feature>
<dbReference type="Proteomes" id="UP001063166">
    <property type="component" value="Unassembled WGS sequence"/>
</dbReference>
<feature type="transmembrane region" description="Helical" evidence="2">
    <location>
        <begin position="254"/>
        <end position="280"/>
    </location>
</feature>
<dbReference type="EMBL" id="BRPK01000002">
    <property type="protein sequence ID" value="GLB35702.1"/>
    <property type="molecule type" value="Genomic_DNA"/>
</dbReference>
<protein>
    <submittedName>
        <fullName evidence="3">Uncharacterized protein</fullName>
    </submittedName>
</protein>
<feature type="transmembrane region" description="Helical" evidence="2">
    <location>
        <begin position="12"/>
        <end position="30"/>
    </location>
</feature>
<sequence length="376" mass="40667">MTPDERAPLQRAGRVLLYSLQNTTTVTVFYGMALCSDNLAGASWMMRDCWPGAFMLLVALSTYTLLNRGLKARATQVMLITTLAGFLFATAHWISFVAFYVIQIRGVFLESGGVLTRATFQAINARGALIRAVIENWELHLVTILSDGIVIWRTWVLFPDQPWARLVPCALFVGTVCSALAYQVIDLVVPSIASDAVAERLSNIDVQLYGASIGLSLASNAVSTLLIFYRLWGHLRYSRKVGLRRMSTSPVSRVMLILVESGVVYCAIQVANLLLFLLPADPYSPRDVANNSLGQSATAVTAMYPAIIVVLVTRQRSMVETFGFTTELRNNGAADPEAASSRLERSDAKGLASDTTALEAATGGGDVTASGATEQA</sequence>